<proteinExistence type="predicted"/>
<dbReference type="PANTHER" id="PTHR44688">
    <property type="entry name" value="DNA-BINDING TRANSCRIPTIONAL ACTIVATOR DEVR_DOSR"/>
    <property type="match status" value="1"/>
</dbReference>
<evidence type="ECO:0000313" key="6">
    <source>
        <dbReference type="EMBL" id="UYM03619.1"/>
    </source>
</evidence>
<dbReference type="InterPro" id="IPR041664">
    <property type="entry name" value="AAA_16"/>
</dbReference>
<dbReference type="Pfam" id="PF25873">
    <property type="entry name" value="WHD_MalT"/>
    <property type="match status" value="1"/>
</dbReference>
<dbReference type="GO" id="GO:0006355">
    <property type="term" value="P:regulation of DNA-templated transcription"/>
    <property type="evidence" value="ECO:0007669"/>
    <property type="project" value="InterPro"/>
</dbReference>
<evidence type="ECO:0000259" key="5">
    <source>
        <dbReference type="PROSITE" id="PS50043"/>
    </source>
</evidence>
<keyword evidence="1" id="KW-0805">Transcription regulation</keyword>
<protein>
    <submittedName>
        <fullName evidence="6">LuxR C-terminal-related transcriptional regulator</fullName>
    </submittedName>
</protein>
<dbReference type="Pfam" id="PF13191">
    <property type="entry name" value="AAA_16"/>
    <property type="match status" value="1"/>
</dbReference>
<organism evidence="6 7">
    <name type="scientific">Solicola gregarius</name>
    <dbReference type="NCBI Taxonomy" id="2908642"/>
    <lineage>
        <taxon>Bacteria</taxon>
        <taxon>Bacillati</taxon>
        <taxon>Actinomycetota</taxon>
        <taxon>Actinomycetes</taxon>
        <taxon>Propionibacteriales</taxon>
        <taxon>Nocardioidaceae</taxon>
        <taxon>Solicola</taxon>
    </lineage>
</organism>
<dbReference type="AlphaFoldDB" id="A0AA46TEX5"/>
<evidence type="ECO:0000256" key="4">
    <source>
        <dbReference type="SAM" id="MobiDB-lite"/>
    </source>
</evidence>
<dbReference type="PRINTS" id="PR00038">
    <property type="entry name" value="HTHLUXR"/>
</dbReference>
<dbReference type="InterPro" id="IPR000792">
    <property type="entry name" value="Tscrpt_reg_LuxR_C"/>
</dbReference>
<dbReference type="RefSeq" id="WP_271632236.1">
    <property type="nucleotide sequence ID" value="NZ_CP094970.1"/>
</dbReference>
<dbReference type="Gene3D" id="3.40.50.300">
    <property type="entry name" value="P-loop containing nucleotide triphosphate hydrolases"/>
    <property type="match status" value="1"/>
</dbReference>
<evidence type="ECO:0000256" key="1">
    <source>
        <dbReference type="ARBA" id="ARBA00023015"/>
    </source>
</evidence>
<dbReference type="InterPro" id="IPR059106">
    <property type="entry name" value="WHD_MalT"/>
</dbReference>
<name>A0AA46TEX5_9ACTN</name>
<feature type="region of interest" description="Disordered" evidence="4">
    <location>
        <begin position="1"/>
        <end position="25"/>
    </location>
</feature>
<evidence type="ECO:0000313" key="7">
    <source>
        <dbReference type="Proteomes" id="UP001164390"/>
    </source>
</evidence>
<dbReference type="Gene3D" id="1.25.40.10">
    <property type="entry name" value="Tetratricopeptide repeat domain"/>
    <property type="match status" value="1"/>
</dbReference>
<dbReference type="Pfam" id="PF00196">
    <property type="entry name" value="GerE"/>
    <property type="match status" value="1"/>
</dbReference>
<dbReference type="InterPro" id="IPR016032">
    <property type="entry name" value="Sig_transdc_resp-reg_C-effctor"/>
</dbReference>
<reference evidence="6" key="1">
    <citation type="submission" date="2022-01" db="EMBL/GenBank/DDBJ databases">
        <title>Nocardioidaceae gen. sp. A5X3R13.</title>
        <authorList>
            <person name="Lopez Marin M.A."/>
            <person name="Uhlik O."/>
        </authorList>
    </citation>
    <scope>NUCLEOTIDE SEQUENCE</scope>
    <source>
        <strain evidence="6">A5X3R13</strain>
    </source>
</reference>
<accession>A0AA46TEX5</accession>
<dbReference type="InterPro" id="IPR027417">
    <property type="entry name" value="P-loop_NTPase"/>
</dbReference>
<dbReference type="Proteomes" id="UP001164390">
    <property type="component" value="Chromosome"/>
</dbReference>
<dbReference type="PANTHER" id="PTHR44688:SF25">
    <property type="entry name" value="HTH LUXR-TYPE DOMAIN-CONTAINING PROTEIN"/>
    <property type="match status" value="1"/>
</dbReference>
<keyword evidence="2" id="KW-0238">DNA-binding</keyword>
<dbReference type="SUPFAM" id="SSF46894">
    <property type="entry name" value="C-terminal effector domain of the bipartite response regulators"/>
    <property type="match status" value="1"/>
</dbReference>
<sequence>MSELQHRGFRGHAPRPARIPAPPPGAIARDRITHRLDAARAGSLLLVAAPAGWGKTAAVSQWASSGERTVAWVDCDRTLNEPGALWSAIREGLANAIGGAEPTGPRAALAVERPILHHALDPLLAAASDTVLVLDDFHLIEDRDTLEDVNALVTHPPGSLLLVLITRSDPLVALYRARVSGTVTEVRASDLAFTTAETRRLLERHRVSIASADDIDRIRERTEGWATGLSLAASALASGEDSMSVVDAVTRAGPVLTGYLVEQVLNRLDSDDRDLLMRLSVVDRFDTALAELLTARPIPAARLESLTNIGGFLTSDLAQPHPFRIHGLLRTVLRDELRSTDGALLRELNAKAAAWYQSMDMIEPAIERALEAREWDLAADLLIDLASLGLAHGRPSMVAEYLERFSAGWETIDPRIVLVDVTLALSRGDADGSATRLAMAEDAIASLPAPSRARTDLLRRLLTAGVEYLRGDGQRLLAALGPDEAFVVASDQYAPRTAADDARRAWAHSLRAYGQLHRGRLSEAEQAADVSMGPSHDRYDLVRLRGWQLHASVAAARGDLRSALTYSGDAIRLASSRGHALAFDATLSHALAAWAMLEQGDIPGAEAAVDRAQSSGPVRHFSPVGGYLAEVIHARLEAATGGDPATVANAVRTITERSPRARYPYLFRTMRLATTVHALLAMGHHTDALDVIDSGPIAAHDDNARLARATVLARTAIYDASAAGPEALSEVRDVVASLEGHLDQDTYAGWSVRLLLAAAVVEYGADDPERASQLLHRALAETERQGWRLPYLELGGAIVPLLSRERLRISSYGDLIGDLLHDLDERTDHHPADLVVALSKREVEILQMLPTGYDQDELAGRLFISKNTLKTHLRAIYRKLGVESRRQAVMRGERLRLL</sequence>
<dbReference type="Gene3D" id="1.10.10.10">
    <property type="entry name" value="Winged helix-like DNA-binding domain superfamily/Winged helix DNA-binding domain"/>
    <property type="match status" value="1"/>
</dbReference>
<dbReference type="SMART" id="SM00421">
    <property type="entry name" value="HTH_LUXR"/>
    <property type="match status" value="1"/>
</dbReference>
<dbReference type="InterPro" id="IPR036388">
    <property type="entry name" value="WH-like_DNA-bd_sf"/>
</dbReference>
<dbReference type="CDD" id="cd06170">
    <property type="entry name" value="LuxR_C_like"/>
    <property type="match status" value="1"/>
</dbReference>
<keyword evidence="3" id="KW-0804">Transcription</keyword>
<evidence type="ECO:0000256" key="2">
    <source>
        <dbReference type="ARBA" id="ARBA00023125"/>
    </source>
</evidence>
<dbReference type="KEGG" id="sgrg:L0C25_13780"/>
<dbReference type="SUPFAM" id="SSF52540">
    <property type="entry name" value="P-loop containing nucleoside triphosphate hydrolases"/>
    <property type="match status" value="1"/>
</dbReference>
<dbReference type="PROSITE" id="PS50043">
    <property type="entry name" value="HTH_LUXR_2"/>
    <property type="match status" value="1"/>
</dbReference>
<dbReference type="GO" id="GO:0003677">
    <property type="term" value="F:DNA binding"/>
    <property type="evidence" value="ECO:0007669"/>
    <property type="project" value="UniProtKB-KW"/>
</dbReference>
<gene>
    <name evidence="6" type="ORF">L0C25_13780</name>
</gene>
<dbReference type="InterPro" id="IPR011990">
    <property type="entry name" value="TPR-like_helical_dom_sf"/>
</dbReference>
<keyword evidence="7" id="KW-1185">Reference proteome</keyword>
<evidence type="ECO:0000256" key="3">
    <source>
        <dbReference type="ARBA" id="ARBA00023163"/>
    </source>
</evidence>
<feature type="domain" description="HTH luxR-type" evidence="5">
    <location>
        <begin position="831"/>
        <end position="896"/>
    </location>
</feature>
<dbReference type="EMBL" id="CP094970">
    <property type="protein sequence ID" value="UYM03619.1"/>
    <property type="molecule type" value="Genomic_DNA"/>
</dbReference>